<evidence type="ECO:0000313" key="12">
    <source>
        <dbReference type="Proteomes" id="UP000309544"/>
    </source>
</evidence>
<feature type="modified residue" description="N6-(pyridoxal phosphate)lysine" evidence="10">
    <location>
        <position position="367"/>
    </location>
</feature>
<dbReference type="Proteomes" id="UP000309544">
    <property type="component" value="Unassembled WGS sequence"/>
</dbReference>
<evidence type="ECO:0000256" key="10">
    <source>
        <dbReference type="PIRSR" id="PIRSR603739-50"/>
    </source>
</evidence>
<dbReference type="RefSeq" id="WP_068867174.1">
    <property type="nucleotide sequence ID" value="NZ_VDCI01000003.1"/>
</dbReference>
<organism evidence="11 12">
    <name type="scientific">Prosthecochloris vibrioformis</name>
    <name type="common">Chlorobium vibrioforme</name>
    <dbReference type="NCBI Taxonomy" id="1098"/>
    <lineage>
        <taxon>Bacteria</taxon>
        <taxon>Pseudomonadati</taxon>
        <taxon>Chlorobiota</taxon>
        <taxon>Chlorobiia</taxon>
        <taxon>Chlorobiales</taxon>
        <taxon>Chlorobiaceae</taxon>
        <taxon>Prosthecochloris</taxon>
    </lineage>
</organism>
<evidence type="ECO:0000256" key="3">
    <source>
        <dbReference type="ARBA" id="ARBA00008703"/>
    </source>
</evidence>
<name>A0A5C4S0C7_PROVB</name>
<dbReference type="SFLD" id="SFLDS00029">
    <property type="entry name" value="Radical_SAM"/>
    <property type="match status" value="1"/>
</dbReference>
<dbReference type="CDD" id="cd01335">
    <property type="entry name" value="Radical_SAM"/>
    <property type="match status" value="1"/>
</dbReference>
<keyword evidence="8" id="KW-0408">Iron</keyword>
<evidence type="ECO:0000256" key="9">
    <source>
        <dbReference type="ARBA" id="ARBA00023014"/>
    </source>
</evidence>
<dbReference type="GO" id="GO:0051539">
    <property type="term" value="F:4 iron, 4 sulfur cluster binding"/>
    <property type="evidence" value="ECO:0007669"/>
    <property type="project" value="UniProtKB-KW"/>
</dbReference>
<comment type="cofactor">
    <cofactor evidence="1 10">
        <name>pyridoxal 5'-phosphate</name>
        <dbReference type="ChEBI" id="CHEBI:597326"/>
    </cofactor>
</comment>
<dbReference type="SUPFAM" id="SSF102114">
    <property type="entry name" value="Radical SAM enzymes"/>
    <property type="match status" value="1"/>
</dbReference>
<dbReference type="InterPro" id="IPR007197">
    <property type="entry name" value="rSAM"/>
</dbReference>
<keyword evidence="12" id="KW-1185">Reference proteome</keyword>
<keyword evidence="5" id="KW-0949">S-adenosyl-L-methionine</keyword>
<dbReference type="AlphaFoldDB" id="A0A5C4S0C7"/>
<protein>
    <submittedName>
        <fullName evidence="11">Lysine 2,3-aminomutase</fullName>
    </submittedName>
</protein>
<accession>A0A5C4S0C7</accession>
<dbReference type="SFLD" id="SFLDG01070">
    <property type="entry name" value="PLP-dependent"/>
    <property type="match status" value="1"/>
</dbReference>
<keyword evidence="9" id="KW-0411">Iron-sulfur</keyword>
<dbReference type="InterPro" id="IPR058240">
    <property type="entry name" value="rSAM_sf"/>
</dbReference>
<dbReference type="InterPro" id="IPR013785">
    <property type="entry name" value="Aldolase_TIM"/>
</dbReference>
<dbReference type="InterPro" id="IPR003739">
    <property type="entry name" value="Lys_aminomutase/Glu_NH3_mut"/>
</dbReference>
<evidence type="ECO:0000256" key="7">
    <source>
        <dbReference type="ARBA" id="ARBA00022898"/>
    </source>
</evidence>
<evidence type="ECO:0000256" key="1">
    <source>
        <dbReference type="ARBA" id="ARBA00001933"/>
    </source>
</evidence>
<keyword evidence="4" id="KW-0004">4Fe-4S</keyword>
<comment type="cofactor">
    <cofactor evidence="2">
        <name>[4Fe-4S] cluster</name>
        <dbReference type="ChEBI" id="CHEBI:49883"/>
    </cofactor>
</comment>
<dbReference type="Gene3D" id="3.20.20.70">
    <property type="entry name" value="Aldolase class I"/>
    <property type="match status" value="1"/>
</dbReference>
<proteinExistence type="inferred from homology"/>
<comment type="caution">
    <text evidence="11">The sequence shown here is derived from an EMBL/GenBank/DDBJ whole genome shotgun (WGS) entry which is preliminary data.</text>
</comment>
<keyword evidence="7 10" id="KW-0663">Pyridoxal phosphate</keyword>
<gene>
    <name evidence="11" type="ORF">FGF68_05155</name>
</gene>
<dbReference type="GO" id="GO:0003824">
    <property type="term" value="F:catalytic activity"/>
    <property type="evidence" value="ECO:0007669"/>
    <property type="project" value="InterPro"/>
</dbReference>
<evidence type="ECO:0000256" key="6">
    <source>
        <dbReference type="ARBA" id="ARBA00022723"/>
    </source>
</evidence>
<dbReference type="GO" id="GO:0046872">
    <property type="term" value="F:metal ion binding"/>
    <property type="evidence" value="ECO:0007669"/>
    <property type="project" value="UniProtKB-KW"/>
</dbReference>
<evidence type="ECO:0000256" key="4">
    <source>
        <dbReference type="ARBA" id="ARBA00022485"/>
    </source>
</evidence>
<sequence length="437" mass="50474">MLEYRSFEAHNLHELPQYHHLDKEQVQAIQTVAAVYPFRVNSYVAEHLIDWSRIPDDPMFRLSFPQAEMLEEEEFATLSALLGKHGISDPELQKEARLIQMRQNPNPAGQMELNTPVQKGNRLHGMQHKYRESVLFFPAEAQVCHAYCTYCFRWPQFSGLDNLKFANRDIQLLKAYLGNHPEVKDVIFTGGDPMVMTTSLLRTYIEPLLDIPTLRSIRIGTKALSWWPYRFTSDNDADDLIAFMEKIVRKGKHLAIMAHISHPREIDSPEAISAIRRINSTGAVIRSQSPVARHINADAATWEEMWQKQLLLGIIPYYMFLERDTGPKRYFEVPLHEALDIYNTAYRKMSGLGRTVRGPSMSCSPGKIVIEDVTEIQGQKAFILKFTQGRNPEWTNRIFFAKYEKSASWFDDLKPLDGQNKFFFTDGMQSLISRIKE</sequence>
<evidence type="ECO:0000256" key="2">
    <source>
        <dbReference type="ARBA" id="ARBA00001966"/>
    </source>
</evidence>
<keyword evidence="6" id="KW-0479">Metal-binding</keyword>
<evidence type="ECO:0000313" key="11">
    <source>
        <dbReference type="EMBL" id="TNJ36963.1"/>
    </source>
</evidence>
<evidence type="ECO:0000256" key="8">
    <source>
        <dbReference type="ARBA" id="ARBA00023004"/>
    </source>
</evidence>
<dbReference type="EMBL" id="VDCI01000003">
    <property type="protein sequence ID" value="TNJ36963.1"/>
    <property type="molecule type" value="Genomic_DNA"/>
</dbReference>
<evidence type="ECO:0000256" key="5">
    <source>
        <dbReference type="ARBA" id="ARBA00022691"/>
    </source>
</evidence>
<dbReference type="PANTHER" id="PTHR30538:SF0">
    <property type="entry name" value="L-LYSINE 2,3-AMINOMUTASE AQ_1632-RELATED"/>
    <property type="match status" value="1"/>
</dbReference>
<reference evidence="11 12" key="1">
    <citation type="submission" date="2019-05" db="EMBL/GenBank/DDBJ databases">
        <title>Draft Whole-Genome sequence of the green sulfur bacterium Prosthecochloris vibrioformis DSM 260.</title>
        <authorList>
            <person name="Meyer T.E."/>
            <person name="Kyndt J.A."/>
        </authorList>
    </citation>
    <scope>NUCLEOTIDE SEQUENCE [LARGE SCALE GENOMIC DNA]</scope>
    <source>
        <strain evidence="11 12">DSM 260</strain>
    </source>
</reference>
<comment type="similarity">
    <text evidence="3">Belongs to the radical SAM superfamily. KamA family.</text>
</comment>
<dbReference type="PANTHER" id="PTHR30538">
    <property type="entry name" value="LYSINE 2,3-AMINOMUTASE-RELATED"/>
    <property type="match status" value="1"/>
</dbReference>